<dbReference type="Pfam" id="PF00342">
    <property type="entry name" value="PGI"/>
    <property type="match status" value="1"/>
</dbReference>
<dbReference type="PROSITE" id="PS00174">
    <property type="entry name" value="P_GLUCOSE_ISOMERASE_2"/>
    <property type="match status" value="1"/>
</dbReference>
<keyword evidence="5 7" id="KW-0413">Isomerase</keyword>
<comment type="subcellular location">
    <subcellularLocation>
        <location evidence="7">Cytoplasm</location>
    </subcellularLocation>
</comment>
<dbReference type="PANTHER" id="PTHR11469">
    <property type="entry name" value="GLUCOSE-6-PHOSPHATE ISOMERASE"/>
    <property type="match status" value="1"/>
</dbReference>
<dbReference type="Gene3D" id="1.10.1390.10">
    <property type="match status" value="1"/>
</dbReference>
<proteinExistence type="inferred from homology"/>
<dbReference type="RefSeq" id="WP_249701427.1">
    <property type="nucleotide sequence ID" value="NZ_JAMFLX010000032.1"/>
</dbReference>
<evidence type="ECO:0000256" key="3">
    <source>
        <dbReference type="ARBA" id="ARBA00022432"/>
    </source>
</evidence>
<dbReference type="SUPFAM" id="SSF53697">
    <property type="entry name" value="SIS domain"/>
    <property type="match status" value="1"/>
</dbReference>
<dbReference type="HAMAP" id="MF_00473">
    <property type="entry name" value="G6P_isomerase"/>
    <property type="match status" value="1"/>
</dbReference>
<dbReference type="PROSITE" id="PS51463">
    <property type="entry name" value="P_GLUCOSE_ISOMERASE_3"/>
    <property type="match status" value="1"/>
</dbReference>
<evidence type="ECO:0000256" key="7">
    <source>
        <dbReference type="HAMAP-Rule" id="MF_00473"/>
    </source>
</evidence>
<dbReference type="InterPro" id="IPR035482">
    <property type="entry name" value="SIS_PGI_2"/>
</dbReference>
<dbReference type="GO" id="GO:0004347">
    <property type="term" value="F:glucose-6-phosphate isomerase activity"/>
    <property type="evidence" value="ECO:0007669"/>
    <property type="project" value="UniProtKB-EC"/>
</dbReference>
<evidence type="ECO:0000256" key="2">
    <source>
        <dbReference type="ARBA" id="ARBA00006604"/>
    </source>
</evidence>
<evidence type="ECO:0000256" key="6">
    <source>
        <dbReference type="ARBA" id="ARBA00029321"/>
    </source>
</evidence>
<dbReference type="PROSITE" id="PS00765">
    <property type="entry name" value="P_GLUCOSE_ISOMERASE_1"/>
    <property type="match status" value="1"/>
</dbReference>
<accession>A0ABT0PLC0</accession>
<feature type="active site" evidence="7">
    <location>
        <position position="516"/>
    </location>
</feature>
<evidence type="ECO:0000256" key="8">
    <source>
        <dbReference type="RuleBase" id="RU000612"/>
    </source>
</evidence>
<protein>
    <recommendedName>
        <fullName evidence="7">Glucose-6-phosphate isomerase</fullName>
        <shortName evidence="7">GPI</shortName>
        <ecNumber evidence="7">5.3.1.9</ecNumber>
    </recommendedName>
    <alternativeName>
        <fullName evidence="7">Phosphoglucose isomerase</fullName>
        <shortName evidence="7">PGI</shortName>
    </alternativeName>
    <alternativeName>
        <fullName evidence="7">Phosphohexose isomerase</fullName>
        <shortName evidence="7">PHI</shortName>
    </alternativeName>
</protein>
<organism evidence="9 10">
    <name type="scientific">Parendozoicomonas callyspongiae</name>
    <dbReference type="NCBI Taxonomy" id="2942213"/>
    <lineage>
        <taxon>Bacteria</taxon>
        <taxon>Pseudomonadati</taxon>
        <taxon>Pseudomonadota</taxon>
        <taxon>Gammaproteobacteria</taxon>
        <taxon>Oceanospirillales</taxon>
        <taxon>Endozoicomonadaceae</taxon>
        <taxon>Parendozoicomonas</taxon>
    </lineage>
</organism>
<dbReference type="CDD" id="cd05016">
    <property type="entry name" value="SIS_PGI_2"/>
    <property type="match status" value="1"/>
</dbReference>
<feature type="active site" evidence="7">
    <location>
        <position position="388"/>
    </location>
</feature>
<dbReference type="CDD" id="cd05015">
    <property type="entry name" value="SIS_PGI_1"/>
    <property type="match status" value="1"/>
</dbReference>
<name>A0ABT0PLC0_9GAMM</name>
<dbReference type="InterPro" id="IPR046348">
    <property type="entry name" value="SIS_dom_sf"/>
</dbReference>
<dbReference type="PANTHER" id="PTHR11469:SF1">
    <property type="entry name" value="GLUCOSE-6-PHOSPHATE ISOMERASE"/>
    <property type="match status" value="1"/>
</dbReference>
<dbReference type="InterPro" id="IPR023096">
    <property type="entry name" value="G6P_Isomerase_C"/>
</dbReference>
<evidence type="ECO:0000313" key="9">
    <source>
        <dbReference type="EMBL" id="MCL6271781.1"/>
    </source>
</evidence>
<feature type="active site" description="Proton donor" evidence="7">
    <location>
        <position position="357"/>
    </location>
</feature>
<sequence>MSSTLSPLPGFSVSGKLGEQASQIPGDFLRTTMQQDSDRFNRYSIEECGLLLDYTRHLIDDSILSDLFTVARESKLEEAIKAQFSGEIINNTEKRAVLHSALRAQDNTPVLVDGEDIKPGIKAMREQMKAICERVHSGEWKGHTGKTIRHVVNIGIGGSYLGLKVVTDALHSFWQGQITPHYVANIDPADITSVLKNLNPEETLFVIASKTFTTLETLANAQQARKWLLESGISEADLAKHLIAVSCNIQAATEFGVAEENILPLWDWVGGRYSLWSAIGLIISLTIGYDRFEELLAGAGDMDKHFQEAPLEKNMPVLMSMLGVWYHHFFDAQSHAVISYDHGLRGLVDHLQQVDMESNGKRVTKDGKTVSCNTGPIIWGGSGTNDQHAYMQLLHQGTRTIPVDFIMPATSHSPVADQHEWLFANGLAQANALANGRSIDEVREELATAGKTVEEIERLAPHKVIPGNRPCSLLLCKALTPYTLGAILAMYEQKIFVQSVIWQINAFDQWGVELGKLLGKQLYPMLKGGDLELLDSSTRSVIEQFRKAQ</sequence>
<dbReference type="EMBL" id="JAMFLX010000032">
    <property type="protein sequence ID" value="MCL6271781.1"/>
    <property type="molecule type" value="Genomic_DNA"/>
</dbReference>
<comment type="catalytic activity">
    <reaction evidence="6 7 8">
        <text>alpha-D-glucose 6-phosphate = beta-D-fructose 6-phosphate</text>
        <dbReference type="Rhea" id="RHEA:11816"/>
        <dbReference type="ChEBI" id="CHEBI:57634"/>
        <dbReference type="ChEBI" id="CHEBI:58225"/>
        <dbReference type="EC" id="5.3.1.9"/>
    </reaction>
</comment>
<keyword evidence="10" id="KW-1185">Reference proteome</keyword>
<evidence type="ECO:0000313" key="10">
    <source>
        <dbReference type="Proteomes" id="UP001203338"/>
    </source>
</evidence>
<gene>
    <name evidence="7 9" type="primary">pgi</name>
    <name evidence="9" type="ORF">M3P05_17820</name>
</gene>
<dbReference type="NCBIfam" id="NF001211">
    <property type="entry name" value="PRK00179.1"/>
    <property type="match status" value="1"/>
</dbReference>
<dbReference type="Proteomes" id="UP001203338">
    <property type="component" value="Unassembled WGS sequence"/>
</dbReference>
<comment type="pathway">
    <text evidence="1 7 8">Carbohydrate degradation; glycolysis; D-glyceraldehyde 3-phosphate and glycerone phosphate from D-glucose: step 2/4.</text>
</comment>
<dbReference type="PRINTS" id="PR00662">
    <property type="entry name" value="G6PISOMERASE"/>
</dbReference>
<dbReference type="InterPro" id="IPR001672">
    <property type="entry name" value="G6P_Isomerase"/>
</dbReference>
<keyword evidence="7" id="KW-0963">Cytoplasm</keyword>
<comment type="similarity">
    <text evidence="2 7 8">Belongs to the GPI family.</text>
</comment>
<dbReference type="InterPro" id="IPR018189">
    <property type="entry name" value="Phosphoglucose_isomerase_CS"/>
</dbReference>
<keyword evidence="3 7" id="KW-0312">Gluconeogenesis</keyword>
<comment type="pathway">
    <text evidence="7">Carbohydrate biosynthesis; gluconeogenesis.</text>
</comment>
<dbReference type="InterPro" id="IPR035476">
    <property type="entry name" value="SIS_PGI_1"/>
</dbReference>
<comment type="function">
    <text evidence="7">Catalyzes the reversible isomerization of glucose-6-phosphate to fructose-6-phosphate.</text>
</comment>
<keyword evidence="4 7" id="KW-0324">Glycolysis</keyword>
<reference evidence="9 10" key="1">
    <citation type="submission" date="2022-05" db="EMBL/GenBank/DDBJ databases">
        <authorList>
            <person name="Park J.-S."/>
        </authorList>
    </citation>
    <scope>NUCLEOTIDE SEQUENCE [LARGE SCALE GENOMIC DNA]</scope>
    <source>
        <strain evidence="9 10">2012CJ34-2</strain>
    </source>
</reference>
<evidence type="ECO:0000256" key="4">
    <source>
        <dbReference type="ARBA" id="ARBA00023152"/>
    </source>
</evidence>
<evidence type="ECO:0000256" key="1">
    <source>
        <dbReference type="ARBA" id="ARBA00004926"/>
    </source>
</evidence>
<dbReference type="Gene3D" id="3.40.50.10490">
    <property type="entry name" value="Glucose-6-phosphate isomerase like protein, domain 1"/>
    <property type="match status" value="2"/>
</dbReference>
<comment type="caution">
    <text evidence="9">The sequence shown here is derived from an EMBL/GenBank/DDBJ whole genome shotgun (WGS) entry which is preliminary data.</text>
</comment>
<dbReference type="EC" id="5.3.1.9" evidence="7"/>
<evidence type="ECO:0000256" key="5">
    <source>
        <dbReference type="ARBA" id="ARBA00023235"/>
    </source>
</evidence>